<dbReference type="Proteomes" id="UP000236413">
    <property type="component" value="Unassembled WGS sequence"/>
</dbReference>
<evidence type="ECO:0000313" key="1">
    <source>
        <dbReference type="EMBL" id="PWN59809.1"/>
    </source>
</evidence>
<organism evidence="1 2">
    <name type="scientific">Chryseobacterium viscerum</name>
    <dbReference type="NCBI Taxonomy" id="1037377"/>
    <lineage>
        <taxon>Bacteria</taxon>
        <taxon>Pseudomonadati</taxon>
        <taxon>Bacteroidota</taxon>
        <taxon>Flavobacteriia</taxon>
        <taxon>Flavobacteriales</taxon>
        <taxon>Weeksellaceae</taxon>
        <taxon>Chryseobacterium group</taxon>
        <taxon>Chryseobacterium</taxon>
    </lineage>
</organism>
<reference evidence="1 2" key="1">
    <citation type="submission" date="2018-04" db="EMBL/GenBank/DDBJ databases">
        <title>Chryseobacterium oncorhynchi 701B-08T from rainbow trout, and Chryseobacterium viscerum 687B-08T from diseased fish.</title>
        <authorList>
            <person name="Jeong J.-J."/>
            <person name="Lee Y.J."/>
            <person name="Pathiraja D."/>
            <person name="Park B."/>
            <person name="Choi I.-G."/>
            <person name="Kim K.D."/>
        </authorList>
    </citation>
    <scope>NUCLEOTIDE SEQUENCE [LARGE SCALE GENOMIC DNA]</scope>
    <source>
        <strain evidence="1 2">687B-08</strain>
    </source>
</reference>
<name>A0A316WFC4_9FLAO</name>
<dbReference type="EMBL" id="PPEG02000007">
    <property type="protein sequence ID" value="PWN59809.1"/>
    <property type="molecule type" value="Genomic_DNA"/>
</dbReference>
<accession>A0A316WFC4</accession>
<sequence>MYSYYLIILLSPLNKTHKNNHQKKQTQKKITNPEVKATIKVLPSGGQQWYSYFTENPVMTDDSNKGDFKSLFAKALGPEKFITMDEVQNSGKKISGYFRAGR</sequence>
<proteinExistence type="predicted"/>
<comment type="caution">
    <text evidence="1">The sequence shown here is derived from an EMBL/GenBank/DDBJ whole genome shotgun (WGS) entry which is preliminary data.</text>
</comment>
<gene>
    <name evidence="1" type="ORF">C1634_017450</name>
</gene>
<dbReference type="AlphaFoldDB" id="A0A316WFC4"/>
<dbReference type="RefSeq" id="WP_103233091.1">
    <property type="nucleotide sequence ID" value="NZ_PPEG02000007.1"/>
</dbReference>
<evidence type="ECO:0000313" key="2">
    <source>
        <dbReference type="Proteomes" id="UP000236413"/>
    </source>
</evidence>
<protein>
    <submittedName>
        <fullName evidence="1">Uncharacterized protein</fullName>
    </submittedName>
</protein>